<evidence type="ECO:0000256" key="3">
    <source>
        <dbReference type="ARBA" id="ARBA00012098"/>
    </source>
</evidence>
<comment type="caution">
    <text evidence="8">The sequence shown here is derived from an EMBL/GenBank/DDBJ whole genome shotgun (WGS) entry which is preliminary data.</text>
</comment>
<sequence>MKIENTPIEDLLVITPKVFEDERGYFFESYNEALFRENGIDIKFIQDNQSFSKYGVIRGLHLQLPPFAQTKLVRVLQGEILDVAVDIRKNSKTYGQHFSVLLSDENKKQLLIPQGFAHGFSVLSPTAVVSYKVDQLYDKNSERGIRFDDPSLNIDWKIDSKECIVSAKDQILGGLKDLE</sequence>
<dbReference type="NCBIfam" id="TIGR01221">
    <property type="entry name" value="rmlC"/>
    <property type="match status" value="1"/>
</dbReference>
<organism evidence="8 9">
    <name type="scientific">Flavobacterium endophyticum</name>
    <dbReference type="NCBI Taxonomy" id="1540163"/>
    <lineage>
        <taxon>Bacteria</taxon>
        <taxon>Pseudomonadati</taxon>
        <taxon>Bacteroidota</taxon>
        <taxon>Flavobacteriia</taxon>
        <taxon>Flavobacteriales</taxon>
        <taxon>Flavobacteriaceae</taxon>
        <taxon>Flavobacterium</taxon>
    </lineage>
</organism>
<protein>
    <recommendedName>
        <fullName evidence="4 7">dTDP-4-dehydrorhamnose 3,5-epimerase</fullName>
        <ecNumber evidence="3 7">5.1.3.13</ecNumber>
    </recommendedName>
    <alternativeName>
        <fullName evidence="7">Thymidine diphospho-4-keto-rhamnose 3,5-epimerase</fullName>
    </alternativeName>
</protein>
<dbReference type="EMBL" id="RBLC01000003">
    <property type="protein sequence ID" value="RKS21846.1"/>
    <property type="molecule type" value="Genomic_DNA"/>
</dbReference>
<dbReference type="InterPro" id="IPR014710">
    <property type="entry name" value="RmlC-like_jellyroll"/>
</dbReference>
<dbReference type="PANTHER" id="PTHR21047:SF2">
    <property type="entry name" value="THYMIDINE DIPHOSPHO-4-KETO-RHAMNOSE 3,5-EPIMERASE"/>
    <property type="match status" value="1"/>
</dbReference>
<comment type="subunit">
    <text evidence="7">Homodimer.</text>
</comment>
<name>A0A495M6Z1_9FLAO</name>
<comment type="function">
    <text evidence="2 7">Catalyzes the epimerization of the C3' and C5'positions of dTDP-6-deoxy-D-xylo-4-hexulose, forming dTDP-6-deoxy-L-lyxo-4-hexulose.</text>
</comment>
<evidence type="ECO:0000313" key="9">
    <source>
        <dbReference type="Proteomes" id="UP000277579"/>
    </source>
</evidence>
<evidence type="ECO:0000256" key="4">
    <source>
        <dbReference type="ARBA" id="ARBA00019595"/>
    </source>
</evidence>
<evidence type="ECO:0000313" key="8">
    <source>
        <dbReference type="EMBL" id="RKS21846.1"/>
    </source>
</evidence>
<proteinExistence type="inferred from homology"/>
<dbReference type="AlphaFoldDB" id="A0A495M6Z1"/>
<feature type="active site" description="Proton donor" evidence="5">
    <location>
        <position position="131"/>
    </location>
</feature>
<dbReference type="PANTHER" id="PTHR21047">
    <property type="entry name" value="DTDP-6-DEOXY-D-GLUCOSE-3,5 EPIMERASE"/>
    <property type="match status" value="1"/>
</dbReference>
<dbReference type="SUPFAM" id="SSF51182">
    <property type="entry name" value="RmlC-like cupins"/>
    <property type="match status" value="1"/>
</dbReference>
<comment type="similarity">
    <text evidence="7">Belongs to the dTDP-4-dehydrorhamnose 3,5-epimerase family.</text>
</comment>
<evidence type="ECO:0000256" key="2">
    <source>
        <dbReference type="ARBA" id="ARBA00001997"/>
    </source>
</evidence>
<comment type="catalytic activity">
    <reaction evidence="1 7">
        <text>dTDP-4-dehydro-6-deoxy-alpha-D-glucose = dTDP-4-dehydro-beta-L-rhamnose</text>
        <dbReference type="Rhea" id="RHEA:16969"/>
        <dbReference type="ChEBI" id="CHEBI:57649"/>
        <dbReference type="ChEBI" id="CHEBI:62830"/>
        <dbReference type="EC" id="5.1.3.13"/>
    </reaction>
</comment>
<evidence type="ECO:0000256" key="6">
    <source>
        <dbReference type="PIRSR" id="PIRSR600888-3"/>
    </source>
</evidence>
<dbReference type="GO" id="GO:0000271">
    <property type="term" value="P:polysaccharide biosynthetic process"/>
    <property type="evidence" value="ECO:0007669"/>
    <property type="project" value="TreeGrafter"/>
</dbReference>
<feature type="active site" description="Proton acceptor" evidence="5">
    <location>
        <position position="61"/>
    </location>
</feature>
<feature type="site" description="Participates in a stacking interaction with the thymidine ring of dTDP-4-oxo-6-deoxyglucose" evidence="6">
    <location>
        <position position="137"/>
    </location>
</feature>
<gene>
    <name evidence="8" type="ORF">CLV94_2481</name>
</gene>
<dbReference type="InterPro" id="IPR011051">
    <property type="entry name" value="RmlC_Cupin_sf"/>
</dbReference>
<reference evidence="8 9" key="1">
    <citation type="submission" date="2018-10" db="EMBL/GenBank/DDBJ databases">
        <title>Genomic Encyclopedia of Archaeal and Bacterial Type Strains, Phase II (KMG-II): from individual species to whole genera.</title>
        <authorList>
            <person name="Goeker M."/>
        </authorList>
    </citation>
    <scope>NUCLEOTIDE SEQUENCE [LARGE SCALE GENOMIC DNA]</scope>
    <source>
        <strain evidence="8 9">DSM 29537</strain>
    </source>
</reference>
<dbReference type="CDD" id="cd00438">
    <property type="entry name" value="cupin_RmlC"/>
    <property type="match status" value="1"/>
</dbReference>
<evidence type="ECO:0000256" key="1">
    <source>
        <dbReference type="ARBA" id="ARBA00001298"/>
    </source>
</evidence>
<dbReference type="GO" id="GO:0019305">
    <property type="term" value="P:dTDP-rhamnose biosynthetic process"/>
    <property type="evidence" value="ECO:0007669"/>
    <property type="project" value="UniProtKB-UniRule"/>
</dbReference>
<dbReference type="UniPathway" id="UPA00124"/>
<accession>A0A495M6Z1</accession>
<dbReference type="EC" id="5.1.3.13" evidence="3 7"/>
<dbReference type="InterPro" id="IPR000888">
    <property type="entry name" value="RmlC-like"/>
</dbReference>
<dbReference type="Gene3D" id="2.60.120.10">
    <property type="entry name" value="Jelly Rolls"/>
    <property type="match status" value="1"/>
</dbReference>
<comment type="pathway">
    <text evidence="7">Carbohydrate biosynthesis; dTDP-L-rhamnose biosynthesis.</text>
</comment>
<dbReference type="GO" id="GO:0008830">
    <property type="term" value="F:dTDP-4-dehydrorhamnose 3,5-epimerase activity"/>
    <property type="evidence" value="ECO:0007669"/>
    <property type="project" value="UniProtKB-UniRule"/>
</dbReference>
<dbReference type="Proteomes" id="UP000277579">
    <property type="component" value="Unassembled WGS sequence"/>
</dbReference>
<keyword evidence="9" id="KW-1185">Reference proteome</keyword>
<evidence type="ECO:0000256" key="7">
    <source>
        <dbReference type="RuleBase" id="RU364069"/>
    </source>
</evidence>
<evidence type="ECO:0000256" key="5">
    <source>
        <dbReference type="PIRSR" id="PIRSR600888-1"/>
    </source>
</evidence>
<dbReference type="GO" id="GO:0005829">
    <property type="term" value="C:cytosol"/>
    <property type="evidence" value="ECO:0007669"/>
    <property type="project" value="TreeGrafter"/>
</dbReference>
<dbReference type="Pfam" id="PF00908">
    <property type="entry name" value="dTDP_sugar_isom"/>
    <property type="match status" value="1"/>
</dbReference>
<dbReference type="RefSeq" id="WP_121376785.1">
    <property type="nucleotide sequence ID" value="NZ_RBLC01000003.1"/>
</dbReference>
<keyword evidence="7" id="KW-0413">Isomerase</keyword>
<dbReference type="OrthoDB" id="9800680at2"/>